<dbReference type="AlphaFoldDB" id="A0A0P1GB54"/>
<dbReference type="EMBL" id="CYSD01000032">
    <property type="protein sequence ID" value="CUH78611.1"/>
    <property type="molecule type" value="Genomic_DNA"/>
</dbReference>
<accession>A0A0P1GB54</accession>
<sequence length="175" mass="19403">MGHGRVAVVIQHITEHHRRALKPGHRAQGGQIRFHHIVAITRLPAAGGIAIRRRHLQIRGQQVSAAMGLPLRGIQKTLCKAFGLKPLPHQTTLHINKTHQYGVNQTRSNLAFQNLGRERCGHIVPLVVGDRQRPPPKGRPVFFGLTTPGCAVRQRTPLSRSGRGGLLWPCRRCIS</sequence>
<protein>
    <submittedName>
        <fullName evidence="1">Uncharacterized protein</fullName>
    </submittedName>
</protein>
<evidence type="ECO:0000313" key="2">
    <source>
        <dbReference type="Proteomes" id="UP000052022"/>
    </source>
</evidence>
<gene>
    <name evidence="1" type="ORF">TRM7557_01960</name>
</gene>
<name>A0A0P1GB54_9RHOB</name>
<proteinExistence type="predicted"/>
<reference evidence="1 2" key="1">
    <citation type="submission" date="2015-09" db="EMBL/GenBank/DDBJ databases">
        <authorList>
            <consortium name="Swine Surveillance"/>
        </authorList>
    </citation>
    <scope>NUCLEOTIDE SEQUENCE [LARGE SCALE GENOMIC DNA]</scope>
    <source>
        <strain evidence="1 2">CECT 7557</strain>
    </source>
</reference>
<evidence type="ECO:0000313" key="1">
    <source>
        <dbReference type="EMBL" id="CUH78611.1"/>
    </source>
</evidence>
<dbReference type="Proteomes" id="UP000052022">
    <property type="component" value="Unassembled WGS sequence"/>
</dbReference>
<keyword evidence="2" id="KW-1185">Reference proteome</keyword>
<organism evidence="1 2">
    <name type="scientific">Tritonibacter multivorans</name>
    <dbReference type="NCBI Taxonomy" id="928856"/>
    <lineage>
        <taxon>Bacteria</taxon>
        <taxon>Pseudomonadati</taxon>
        <taxon>Pseudomonadota</taxon>
        <taxon>Alphaproteobacteria</taxon>
        <taxon>Rhodobacterales</taxon>
        <taxon>Paracoccaceae</taxon>
        <taxon>Tritonibacter</taxon>
    </lineage>
</organism>